<evidence type="ECO:0000313" key="2">
    <source>
        <dbReference type="EMBL" id="GMJ14458.1"/>
    </source>
</evidence>
<feature type="compositionally biased region" description="Basic and acidic residues" evidence="1">
    <location>
        <begin position="414"/>
        <end position="438"/>
    </location>
</feature>
<sequence length="444" mass="51164">MTNSLPDLHGHLCVLKKQLLDSVLKTPYAALEPPRIFIKATLISLLLEESSVTDFALACALLSSSRSSIHELLIWIPNHLSTAAETAFSDLAKAYNDAVWVGEKRNLAAELMPEIVPVLKDKIKVSLIDSDETYKCFYAILAACQCRWLVSQIASPDLDEMVNLIIPWGLTCLDHWSPEVKRQGMISFIHVAKNVKGGALDSYGAAILYACRQNIASTDEIWQYLVEMSALLVSCIQRDNPRSLWFHKILTEMLSHLERQPRNIERRIAWLKFIEPIFNSMRLLLSPYFGRIFPLFFQWLHVNDDETVVLVLKRLHTIVRLTWIRKSLYFDRLVDELVVAYKEAVPRKAREEIENDILNLLIMLQQCLGLQFETAWNKHTSDLDVTILNRRLFVSRDYYLQSDRPKFFQPLRIDGPKEVSEPKAEERKSKPEKTKIDDPSPSWS</sequence>
<feature type="region of interest" description="Disordered" evidence="1">
    <location>
        <begin position="409"/>
        <end position="444"/>
    </location>
</feature>
<dbReference type="Proteomes" id="UP001165190">
    <property type="component" value="Unassembled WGS sequence"/>
</dbReference>
<dbReference type="OrthoDB" id="753785at2759"/>
<accession>A0A9W7JK90</accession>
<dbReference type="PANTHER" id="PTHR14873">
    <property type="entry name" value="OS06G0694100 PROTEIN"/>
    <property type="match status" value="1"/>
</dbReference>
<dbReference type="AlphaFoldDB" id="A0A9W7JK90"/>
<evidence type="ECO:0000313" key="3">
    <source>
        <dbReference type="Proteomes" id="UP001165190"/>
    </source>
</evidence>
<keyword evidence="3" id="KW-1185">Reference proteome</keyword>
<dbReference type="Gene3D" id="1.25.10.10">
    <property type="entry name" value="Leucine-rich Repeat Variant"/>
    <property type="match status" value="1"/>
</dbReference>
<proteinExistence type="predicted"/>
<name>A0A9W7JK90_HIBTR</name>
<dbReference type="PANTHER" id="PTHR14873:SF1">
    <property type="entry name" value="OS06G0694100 PROTEIN"/>
    <property type="match status" value="1"/>
</dbReference>
<protein>
    <submittedName>
        <fullName evidence="2">Uncharacterized protein</fullName>
    </submittedName>
</protein>
<dbReference type="InterPro" id="IPR016024">
    <property type="entry name" value="ARM-type_fold"/>
</dbReference>
<evidence type="ECO:0000256" key="1">
    <source>
        <dbReference type="SAM" id="MobiDB-lite"/>
    </source>
</evidence>
<reference evidence="2" key="1">
    <citation type="submission" date="2023-05" db="EMBL/GenBank/DDBJ databases">
        <title>Genome and transcriptome analyses reveal genes involved in the formation of fine ridges on petal epidermal cells in Hibiscus trionum.</title>
        <authorList>
            <person name="Koshimizu S."/>
            <person name="Masuda S."/>
            <person name="Ishii T."/>
            <person name="Shirasu K."/>
            <person name="Hoshino A."/>
            <person name="Arita M."/>
        </authorList>
    </citation>
    <scope>NUCLEOTIDE SEQUENCE</scope>
    <source>
        <strain evidence="2">Hamamatsu line</strain>
    </source>
</reference>
<dbReference type="EMBL" id="BSYR01000069">
    <property type="protein sequence ID" value="GMJ14458.1"/>
    <property type="molecule type" value="Genomic_DNA"/>
</dbReference>
<gene>
    <name evidence="2" type="ORF">HRI_005115000</name>
</gene>
<comment type="caution">
    <text evidence="2">The sequence shown here is derived from an EMBL/GenBank/DDBJ whole genome shotgun (WGS) entry which is preliminary data.</text>
</comment>
<organism evidence="2 3">
    <name type="scientific">Hibiscus trionum</name>
    <name type="common">Flower of an hour</name>
    <dbReference type="NCBI Taxonomy" id="183268"/>
    <lineage>
        <taxon>Eukaryota</taxon>
        <taxon>Viridiplantae</taxon>
        <taxon>Streptophyta</taxon>
        <taxon>Embryophyta</taxon>
        <taxon>Tracheophyta</taxon>
        <taxon>Spermatophyta</taxon>
        <taxon>Magnoliopsida</taxon>
        <taxon>eudicotyledons</taxon>
        <taxon>Gunneridae</taxon>
        <taxon>Pentapetalae</taxon>
        <taxon>rosids</taxon>
        <taxon>malvids</taxon>
        <taxon>Malvales</taxon>
        <taxon>Malvaceae</taxon>
        <taxon>Malvoideae</taxon>
        <taxon>Hibiscus</taxon>
    </lineage>
</organism>
<dbReference type="SUPFAM" id="SSF48371">
    <property type="entry name" value="ARM repeat"/>
    <property type="match status" value="1"/>
</dbReference>
<dbReference type="InterPro" id="IPR011989">
    <property type="entry name" value="ARM-like"/>
</dbReference>